<dbReference type="RefSeq" id="WP_054409299.1">
    <property type="nucleotide sequence ID" value="NZ_FOYA01000002.1"/>
</dbReference>
<keyword evidence="1" id="KW-1133">Transmembrane helix</keyword>
<dbReference type="GO" id="GO:0080120">
    <property type="term" value="P:CAAX-box protein maturation"/>
    <property type="evidence" value="ECO:0007669"/>
    <property type="project" value="UniProtKB-ARBA"/>
</dbReference>
<dbReference type="OrthoDB" id="6301065at2"/>
<reference evidence="3 4" key="1">
    <citation type="submission" date="2015-08" db="EMBL/GenBank/DDBJ databases">
        <title>Whole genome sequence of Flavobacterium akiainvivens IK-1T, from decaying Wikstroemia oahuensis, an endemic Hawaiian shrub.</title>
        <authorList>
            <person name="Wan X."/>
            <person name="Hou S."/>
            <person name="Saito J."/>
            <person name="Donachie S."/>
        </authorList>
    </citation>
    <scope>NUCLEOTIDE SEQUENCE [LARGE SCALE GENOMIC DNA]</scope>
    <source>
        <strain evidence="3 4">IK-1</strain>
    </source>
</reference>
<dbReference type="PANTHER" id="PTHR36435:SF1">
    <property type="entry name" value="CAAX AMINO TERMINAL PROTEASE FAMILY PROTEIN"/>
    <property type="match status" value="1"/>
</dbReference>
<dbReference type="PANTHER" id="PTHR36435">
    <property type="entry name" value="SLR1288 PROTEIN"/>
    <property type="match status" value="1"/>
</dbReference>
<dbReference type="InterPro" id="IPR003675">
    <property type="entry name" value="Rce1/LyrA-like_dom"/>
</dbReference>
<keyword evidence="1" id="KW-0812">Transmembrane</keyword>
<dbReference type="Pfam" id="PF02517">
    <property type="entry name" value="Rce1-like"/>
    <property type="match status" value="1"/>
</dbReference>
<dbReference type="STRING" id="1202724.AM493_17240"/>
<feature type="transmembrane region" description="Helical" evidence="1">
    <location>
        <begin position="75"/>
        <end position="100"/>
    </location>
</feature>
<protein>
    <recommendedName>
        <fullName evidence="2">CAAX prenyl protease 2/Lysostaphin resistance protein A-like domain-containing protein</fullName>
    </recommendedName>
</protein>
<proteinExistence type="predicted"/>
<comment type="caution">
    <text evidence="3">The sequence shown here is derived from an EMBL/GenBank/DDBJ whole genome shotgun (WGS) entry which is preliminary data.</text>
</comment>
<feature type="domain" description="CAAX prenyl protease 2/Lysostaphin resistance protein A-like" evidence="2">
    <location>
        <begin position="112"/>
        <end position="205"/>
    </location>
</feature>
<feature type="transmembrane region" description="Helical" evidence="1">
    <location>
        <begin position="216"/>
        <end position="240"/>
    </location>
</feature>
<organism evidence="3 4">
    <name type="scientific">Flavobacterium akiainvivens</name>
    <dbReference type="NCBI Taxonomy" id="1202724"/>
    <lineage>
        <taxon>Bacteria</taxon>
        <taxon>Pseudomonadati</taxon>
        <taxon>Bacteroidota</taxon>
        <taxon>Flavobacteriia</taxon>
        <taxon>Flavobacteriales</taxon>
        <taxon>Flavobacteriaceae</taxon>
        <taxon>Flavobacterium</taxon>
    </lineage>
</organism>
<dbReference type="EMBL" id="LIYD01000005">
    <property type="protein sequence ID" value="KOS07587.1"/>
    <property type="molecule type" value="Genomic_DNA"/>
</dbReference>
<feature type="transmembrane region" description="Helical" evidence="1">
    <location>
        <begin position="44"/>
        <end position="63"/>
    </location>
</feature>
<keyword evidence="1" id="KW-0472">Membrane</keyword>
<evidence type="ECO:0000313" key="4">
    <source>
        <dbReference type="Proteomes" id="UP000037755"/>
    </source>
</evidence>
<evidence type="ECO:0000259" key="2">
    <source>
        <dbReference type="Pfam" id="PF02517"/>
    </source>
</evidence>
<keyword evidence="4" id="KW-1185">Reference proteome</keyword>
<dbReference type="InterPro" id="IPR052710">
    <property type="entry name" value="CAAX_protease"/>
</dbReference>
<feature type="transmembrane region" description="Helical" evidence="1">
    <location>
        <begin position="166"/>
        <end position="186"/>
    </location>
</feature>
<dbReference type="GO" id="GO:0004175">
    <property type="term" value="F:endopeptidase activity"/>
    <property type="evidence" value="ECO:0007669"/>
    <property type="project" value="UniProtKB-ARBA"/>
</dbReference>
<dbReference type="Proteomes" id="UP000037755">
    <property type="component" value="Unassembled WGS sequence"/>
</dbReference>
<feature type="transmembrane region" description="Helical" evidence="1">
    <location>
        <begin position="143"/>
        <end position="160"/>
    </location>
</feature>
<dbReference type="AlphaFoldDB" id="A0A0M8MKB1"/>
<sequence>MKNRKELTTLAIVITGFVAYYILFEQFAAIKVWLDGYTNQGLTSYIITYFIVGVPVFLATYFLNRKPNVFSSLGLGKNILTGIVAAFVVTLPMFIGGLAVFSLKSEIDIENLLAGTLVAGFFEELYFRGFLFGQVFKNTKLGFIPAIFIGALVFASGHLYQSTNIIEMAGIFAITFFGAIFFAWLYAEWNYNLWMPIFTHAFMNLSWGLFTDNSNALGGWAANIFRVLTIAAAITITLLYKKRKGQKPEINRYTVLLKP</sequence>
<gene>
    <name evidence="3" type="ORF">AM493_17240</name>
</gene>
<evidence type="ECO:0000313" key="3">
    <source>
        <dbReference type="EMBL" id="KOS07587.1"/>
    </source>
</evidence>
<name>A0A0M8MKB1_9FLAO</name>
<evidence type="ECO:0000256" key="1">
    <source>
        <dbReference type="SAM" id="Phobius"/>
    </source>
</evidence>
<feature type="transmembrane region" description="Helical" evidence="1">
    <location>
        <begin position="7"/>
        <end position="24"/>
    </location>
</feature>
<dbReference type="PATRIC" id="fig|1202724.3.peg.3584"/>
<accession>A0A0M8MKB1</accession>